<name>A0A2N0QKQ3_9GLOM</name>
<reference evidence="2 3" key="1">
    <citation type="submission" date="2017-10" db="EMBL/GenBank/DDBJ databases">
        <title>Extensive intraspecific genome diversity in a model arbuscular mycorrhizal fungus.</title>
        <authorList>
            <person name="Chen E.C.H."/>
            <person name="Morin E."/>
            <person name="Baudet D."/>
            <person name="Noel J."/>
            <person name="Ndikumana S."/>
            <person name="Charron P."/>
            <person name="St-Onge C."/>
            <person name="Giorgi J."/>
            <person name="Grigoriev I.V."/>
            <person name="Roux C."/>
            <person name="Martin F.M."/>
            <person name="Corradi N."/>
        </authorList>
    </citation>
    <scope>NUCLEOTIDE SEQUENCE [LARGE SCALE GENOMIC DNA]</scope>
    <source>
        <strain evidence="2 3">A1</strain>
    </source>
</reference>
<gene>
    <name evidence="2" type="ORF">RhiirA1_483334</name>
</gene>
<feature type="signal peptide" evidence="1">
    <location>
        <begin position="1"/>
        <end position="19"/>
    </location>
</feature>
<evidence type="ECO:0000313" key="2">
    <source>
        <dbReference type="EMBL" id="PKC51626.1"/>
    </source>
</evidence>
<keyword evidence="1" id="KW-0732">Signal</keyword>
<dbReference type="Proteomes" id="UP000232688">
    <property type="component" value="Unassembled WGS sequence"/>
</dbReference>
<feature type="chain" id="PRO_5015000479" evidence="1">
    <location>
        <begin position="20"/>
        <end position="198"/>
    </location>
</feature>
<accession>A0A2N0QKQ3</accession>
<reference evidence="2 3" key="2">
    <citation type="submission" date="2017-10" db="EMBL/GenBank/DDBJ databases">
        <title>Genome analyses suggest a sexual origin of heterokaryosis in a supposedly ancient asexual fungus.</title>
        <authorList>
            <person name="Corradi N."/>
            <person name="Sedzielewska K."/>
            <person name="Noel J."/>
            <person name="Charron P."/>
            <person name="Farinelli L."/>
            <person name="Marton T."/>
            <person name="Kruger M."/>
            <person name="Pelin A."/>
            <person name="Brachmann A."/>
            <person name="Corradi N."/>
        </authorList>
    </citation>
    <scope>NUCLEOTIDE SEQUENCE [LARGE SCALE GENOMIC DNA]</scope>
    <source>
        <strain evidence="2 3">A1</strain>
    </source>
</reference>
<evidence type="ECO:0000256" key="1">
    <source>
        <dbReference type="SAM" id="SignalP"/>
    </source>
</evidence>
<proteinExistence type="predicted"/>
<protein>
    <submittedName>
        <fullName evidence="2">Uncharacterized protein</fullName>
    </submittedName>
</protein>
<sequence length="198" mass="22618">MKKIYVLFIVISFALVGCSQEQKSQSVTTNSSLHNYDFEMINEALKNHPEFPKLNANDSITKEFENGDNKFKVTYTSKTDANLHGPTVTTDPKNRVSEVWTEESSADYYITLIQELETDGDNMKSYWKYKYMPQTKELGLVESEDNSNVISTTTRSMPKEMPTDFDFSIKFGVQKKNEINTFEGTVTKDLIADGTKKK</sequence>
<evidence type="ECO:0000313" key="3">
    <source>
        <dbReference type="Proteomes" id="UP000232688"/>
    </source>
</evidence>
<dbReference type="AlphaFoldDB" id="A0A2N0QKQ3"/>
<dbReference type="VEuPathDB" id="FungiDB:RhiirA1_483334"/>
<dbReference type="EMBL" id="LLXH01007294">
    <property type="protein sequence ID" value="PKC51626.1"/>
    <property type="molecule type" value="Genomic_DNA"/>
</dbReference>
<comment type="caution">
    <text evidence="2">The sequence shown here is derived from an EMBL/GenBank/DDBJ whole genome shotgun (WGS) entry which is preliminary data.</text>
</comment>
<dbReference type="PROSITE" id="PS51257">
    <property type="entry name" value="PROKAR_LIPOPROTEIN"/>
    <property type="match status" value="1"/>
</dbReference>
<organism evidence="2 3">
    <name type="scientific">Rhizophagus irregularis</name>
    <dbReference type="NCBI Taxonomy" id="588596"/>
    <lineage>
        <taxon>Eukaryota</taxon>
        <taxon>Fungi</taxon>
        <taxon>Fungi incertae sedis</taxon>
        <taxon>Mucoromycota</taxon>
        <taxon>Glomeromycotina</taxon>
        <taxon>Glomeromycetes</taxon>
        <taxon>Glomerales</taxon>
        <taxon>Glomeraceae</taxon>
        <taxon>Rhizophagus</taxon>
    </lineage>
</organism>